<feature type="compositionally biased region" description="Acidic residues" evidence="1">
    <location>
        <begin position="17"/>
        <end position="32"/>
    </location>
</feature>
<name>A0A6C0K5I6_9ZZZZ</name>
<reference evidence="2" key="1">
    <citation type="journal article" date="2020" name="Nature">
        <title>Giant virus diversity and host interactions through global metagenomics.</title>
        <authorList>
            <person name="Schulz F."/>
            <person name="Roux S."/>
            <person name="Paez-Espino D."/>
            <person name="Jungbluth S."/>
            <person name="Walsh D.A."/>
            <person name="Denef V.J."/>
            <person name="McMahon K.D."/>
            <person name="Konstantinidis K.T."/>
            <person name="Eloe-Fadrosh E.A."/>
            <person name="Kyrpides N.C."/>
            <person name="Woyke T."/>
        </authorList>
    </citation>
    <scope>NUCLEOTIDE SEQUENCE</scope>
    <source>
        <strain evidence="2">GVMAG-S-1101178-127</strain>
    </source>
</reference>
<feature type="region of interest" description="Disordered" evidence="1">
    <location>
        <begin position="1"/>
        <end position="32"/>
    </location>
</feature>
<dbReference type="EMBL" id="MN740818">
    <property type="protein sequence ID" value="QHU13332.1"/>
    <property type="molecule type" value="Genomic_DNA"/>
</dbReference>
<proteinExistence type="predicted"/>
<evidence type="ECO:0000313" key="2">
    <source>
        <dbReference type="EMBL" id="QHU13332.1"/>
    </source>
</evidence>
<accession>A0A6C0K5I6</accession>
<feature type="compositionally biased region" description="Basic and acidic residues" evidence="1">
    <location>
        <begin position="1"/>
        <end position="16"/>
    </location>
</feature>
<protein>
    <submittedName>
        <fullName evidence="2">Uncharacterized protein</fullName>
    </submittedName>
</protein>
<dbReference type="AlphaFoldDB" id="A0A6C0K5I6"/>
<sequence>MEELKVADGVEDREMVSVEDEDEDEDLDVESDRLVDEDDDAVRDVVREGEGEAVALIEAVGASVAERERLWLWLNVEDPNPDVVELEDMVMELLNDMETLDDEEGVLLGDVDGETLEVELEEVVEDILVLWDTAVVGEVLELEDAVAEPVVL</sequence>
<organism evidence="2">
    <name type="scientific">viral metagenome</name>
    <dbReference type="NCBI Taxonomy" id="1070528"/>
    <lineage>
        <taxon>unclassified sequences</taxon>
        <taxon>metagenomes</taxon>
        <taxon>organismal metagenomes</taxon>
    </lineage>
</organism>
<evidence type="ECO:0000256" key="1">
    <source>
        <dbReference type="SAM" id="MobiDB-lite"/>
    </source>
</evidence>